<dbReference type="InParanoid" id="A0A2H3E6Q3"/>
<dbReference type="AlphaFoldDB" id="A0A2H3E6Q3"/>
<organism evidence="2 3">
    <name type="scientific">Armillaria gallica</name>
    <name type="common">Bulbous honey fungus</name>
    <name type="synonym">Armillaria bulbosa</name>
    <dbReference type="NCBI Taxonomy" id="47427"/>
    <lineage>
        <taxon>Eukaryota</taxon>
        <taxon>Fungi</taxon>
        <taxon>Dikarya</taxon>
        <taxon>Basidiomycota</taxon>
        <taxon>Agaricomycotina</taxon>
        <taxon>Agaricomycetes</taxon>
        <taxon>Agaricomycetidae</taxon>
        <taxon>Agaricales</taxon>
        <taxon>Marasmiineae</taxon>
        <taxon>Physalacriaceae</taxon>
        <taxon>Armillaria</taxon>
    </lineage>
</organism>
<feature type="coiled-coil region" evidence="1">
    <location>
        <begin position="256"/>
        <end position="283"/>
    </location>
</feature>
<dbReference type="SUPFAM" id="SSF101447">
    <property type="entry name" value="Formin homology 2 domain (FH2 domain)"/>
    <property type="match status" value="1"/>
</dbReference>
<proteinExistence type="predicted"/>
<dbReference type="Proteomes" id="UP000217790">
    <property type="component" value="Unassembled WGS sequence"/>
</dbReference>
<dbReference type="EMBL" id="KZ293644">
    <property type="protein sequence ID" value="PBL03100.1"/>
    <property type="molecule type" value="Genomic_DNA"/>
</dbReference>
<evidence type="ECO:0000313" key="3">
    <source>
        <dbReference type="Proteomes" id="UP000217790"/>
    </source>
</evidence>
<name>A0A2H3E6Q3_ARMGA</name>
<accession>A0A2H3E6Q3</accession>
<dbReference type="OMA" id="SERNEWC"/>
<keyword evidence="3" id="KW-1185">Reference proteome</keyword>
<gene>
    <name evidence="2" type="ORF">ARMGADRAFT_1093766</name>
</gene>
<dbReference type="OrthoDB" id="2898328at2759"/>
<keyword evidence="1" id="KW-0175">Coiled coil</keyword>
<evidence type="ECO:0000256" key="1">
    <source>
        <dbReference type="SAM" id="Coils"/>
    </source>
</evidence>
<reference evidence="3" key="1">
    <citation type="journal article" date="2017" name="Nat. Ecol. Evol.">
        <title>Genome expansion and lineage-specific genetic innovations in the forest pathogenic fungi Armillaria.</title>
        <authorList>
            <person name="Sipos G."/>
            <person name="Prasanna A.N."/>
            <person name="Walter M.C."/>
            <person name="O'Connor E."/>
            <person name="Balint B."/>
            <person name="Krizsan K."/>
            <person name="Kiss B."/>
            <person name="Hess J."/>
            <person name="Varga T."/>
            <person name="Slot J."/>
            <person name="Riley R."/>
            <person name="Boka B."/>
            <person name="Rigling D."/>
            <person name="Barry K."/>
            <person name="Lee J."/>
            <person name="Mihaltcheva S."/>
            <person name="LaButti K."/>
            <person name="Lipzen A."/>
            <person name="Waldron R."/>
            <person name="Moloney N.M."/>
            <person name="Sperisen C."/>
            <person name="Kredics L."/>
            <person name="Vagvoelgyi C."/>
            <person name="Patrignani A."/>
            <person name="Fitzpatrick D."/>
            <person name="Nagy I."/>
            <person name="Doyle S."/>
            <person name="Anderson J.B."/>
            <person name="Grigoriev I.V."/>
            <person name="Gueldener U."/>
            <person name="Muensterkoetter M."/>
            <person name="Nagy L.G."/>
        </authorList>
    </citation>
    <scope>NUCLEOTIDE SEQUENCE [LARGE SCALE GENOMIC DNA]</scope>
    <source>
        <strain evidence="3">Ar21-2</strain>
    </source>
</reference>
<evidence type="ECO:0000313" key="2">
    <source>
        <dbReference type="EMBL" id="PBL03100.1"/>
    </source>
</evidence>
<sequence length="315" mass="35794">MAPSNPPAITGMTIGPAEFRFCITPGPRLAQYHVIALEAYSEGLVEAYKSRRGDEIKQLHMQLLAILADKEVIMQWNCIVGAEMLPQRALLPPPPPPPPPPTAESDGLKKIQHILHSSGFEPPEEISERNEWCTKIVEIAWKLSREELRVLKKRCPSAVWSVLVFTLIRPTPARMLMGGYVCKVKIEDWDLFPVTMEPTCLNCVKKGHPCTYQNSKASKCRECALFGIGCPKDQTAGKRKLVEQEDERSQKRARYDTKAEEEIAELKAQIVQLQEQVGEITEVLNHRSVMHREVKGTLWEIFDVLVDVIRKHRQR</sequence>
<protein>
    <submittedName>
        <fullName evidence="2">Uncharacterized protein</fullName>
    </submittedName>
</protein>